<gene>
    <name evidence="1" type="ORF">N5C72_21250</name>
</gene>
<reference evidence="1 2" key="1">
    <citation type="submission" date="2022-09" db="EMBL/GenBank/DDBJ databases">
        <title>Intensive care unit water sources are persistently colonized with multi-drug resistant bacteria and are the site of extensive horizontal gene transfer of antibiotic resistance genes.</title>
        <authorList>
            <person name="Diorio-Toth L."/>
        </authorList>
    </citation>
    <scope>NUCLEOTIDE SEQUENCE [LARGE SCALE GENOMIC DNA]</scope>
    <source>
        <strain evidence="1 2">GD03967</strain>
    </source>
</reference>
<sequence>MSTPTPLSALYQTLVQEELGLVASQDDQGDVVFKHPDLGIMYFSLSDADPEFLRLVYPSFVQADELDLTRDQFLEVINVVNNRCKAIKLTLAPESADRPARVSASVESFVAAPDTLPDLALLRGIAARCVSAVRHGVHELVKLSMEFKQAAN</sequence>
<organism evidence="1 2">
    <name type="scientific">Achromobacter mucicolens</name>
    <dbReference type="NCBI Taxonomy" id="1389922"/>
    <lineage>
        <taxon>Bacteria</taxon>
        <taxon>Pseudomonadati</taxon>
        <taxon>Pseudomonadota</taxon>
        <taxon>Betaproteobacteria</taxon>
        <taxon>Burkholderiales</taxon>
        <taxon>Alcaligenaceae</taxon>
        <taxon>Achromobacter</taxon>
    </lineage>
</organism>
<dbReference type="GeneID" id="92786741"/>
<protein>
    <submittedName>
        <fullName evidence="1">Uncharacterized protein</fullName>
    </submittedName>
</protein>
<name>A0ABD4YZ71_9BURK</name>
<comment type="caution">
    <text evidence="1">The sequence shown here is derived from an EMBL/GenBank/DDBJ whole genome shotgun (WGS) entry which is preliminary data.</text>
</comment>
<dbReference type="Proteomes" id="UP001158644">
    <property type="component" value="Unassembled WGS sequence"/>
</dbReference>
<dbReference type="EMBL" id="JAOBZK010000035">
    <property type="protein sequence ID" value="MDH1180615.1"/>
    <property type="molecule type" value="Genomic_DNA"/>
</dbReference>
<accession>A0ABD4YZ71</accession>
<proteinExistence type="predicted"/>
<dbReference type="AlphaFoldDB" id="A0ABD4YZ71"/>
<evidence type="ECO:0000313" key="1">
    <source>
        <dbReference type="EMBL" id="MDH1180615.1"/>
    </source>
</evidence>
<dbReference type="RefSeq" id="WP_152382488.1">
    <property type="nucleotide sequence ID" value="NZ_CADIKQ010000001.1"/>
</dbReference>
<evidence type="ECO:0000313" key="2">
    <source>
        <dbReference type="Proteomes" id="UP001158644"/>
    </source>
</evidence>